<evidence type="ECO:0000313" key="1">
    <source>
        <dbReference type="EMBL" id="GMR29934.1"/>
    </source>
</evidence>
<sequence>EQLKTSTDSIRALRSKLIVLTDDFPSIGDALNSLNVESLTNKGHVVLVVCRQPFFLCITDTDEATFTKSGALALAPDDTESNRRNELFQKWLNESYEEKLFDRYRTTYDACYAFCWGATRGNTNNGKKYSETFANASWTNSLGTTRFDGGYSLMQVYSVYKMSTDKDHLLTLTPSAKQCINSTCLSMAPTVTNPDFWQKAADRTVDYAGVDP</sequence>
<dbReference type="Proteomes" id="UP001328107">
    <property type="component" value="Unassembled WGS sequence"/>
</dbReference>
<keyword evidence="2" id="KW-1185">Reference proteome</keyword>
<reference evidence="2" key="1">
    <citation type="submission" date="2022-10" db="EMBL/GenBank/DDBJ databases">
        <title>Genome assembly of Pristionchus species.</title>
        <authorList>
            <person name="Yoshida K."/>
            <person name="Sommer R.J."/>
        </authorList>
    </citation>
    <scope>NUCLEOTIDE SEQUENCE [LARGE SCALE GENOMIC DNA]</scope>
    <source>
        <strain evidence="2">RS5460</strain>
    </source>
</reference>
<proteinExistence type="predicted"/>
<dbReference type="EMBL" id="BTRK01000001">
    <property type="protein sequence ID" value="GMR29934.1"/>
    <property type="molecule type" value="Genomic_DNA"/>
</dbReference>
<accession>A0AAN4YY95</accession>
<dbReference type="InterPro" id="IPR028082">
    <property type="entry name" value="Peripla_BP_I"/>
</dbReference>
<dbReference type="AlphaFoldDB" id="A0AAN4YY95"/>
<name>A0AAN4YY95_9BILA</name>
<gene>
    <name evidence="1" type="ORF">PMAYCL1PPCAC_00129</name>
</gene>
<protein>
    <submittedName>
        <fullName evidence="1">Uncharacterized protein</fullName>
    </submittedName>
</protein>
<comment type="caution">
    <text evidence="1">The sequence shown here is derived from an EMBL/GenBank/DDBJ whole genome shotgun (WGS) entry which is preliminary data.</text>
</comment>
<evidence type="ECO:0000313" key="2">
    <source>
        <dbReference type="Proteomes" id="UP001328107"/>
    </source>
</evidence>
<organism evidence="1 2">
    <name type="scientific">Pristionchus mayeri</name>
    <dbReference type="NCBI Taxonomy" id="1317129"/>
    <lineage>
        <taxon>Eukaryota</taxon>
        <taxon>Metazoa</taxon>
        <taxon>Ecdysozoa</taxon>
        <taxon>Nematoda</taxon>
        <taxon>Chromadorea</taxon>
        <taxon>Rhabditida</taxon>
        <taxon>Rhabditina</taxon>
        <taxon>Diplogasteromorpha</taxon>
        <taxon>Diplogasteroidea</taxon>
        <taxon>Neodiplogasteridae</taxon>
        <taxon>Pristionchus</taxon>
    </lineage>
</organism>
<feature type="non-terminal residue" evidence="1">
    <location>
        <position position="1"/>
    </location>
</feature>
<feature type="non-terminal residue" evidence="1">
    <location>
        <position position="212"/>
    </location>
</feature>
<dbReference type="SUPFAM" id="SSF53822">
    <property type="entry name" value="Periplasmic binding protein-like I"/>
    <property type="match status" value="1"/>
</dbReference>